<dbReference type="InterPro" id="IPR011576">
    <property type="entry name" value="Pyridox_Oxase_N"/>
</dbReference>
<keyword evidence="1" id="KW-0560">Oxidoreductase</keyword>
<sequence length="214" mass="24244">MVSLDMNSSNQEDHWQWRCNDSQEHRWDELRNGKRLGRSIDLADPSFPALAVLVCPMDKSGVAPWTTCSKLQIQALLDQHRTMRIATLRPDGWPQVTTVGYANEGFAIYFLCGKDSQKAFNLARDNRVSLAIDDDPSLVREITGLSIAAHADVVNDPLEWEKALNLLFQRYPEQKSMPDPLPTPANVRIFRLIPMVISLLDYSKGFGHTELFTC</sequence>
<evidence type="ECO:0000256" key="1">
    <source>
        <dbReference type="ARBA" id="ARBA00023002"/>
    </source>
</evidence>
<dbReference type="Proteomes" id="UP001565369">
    <property type="component" value="Unassembled WGS sequence"/>
</dbReference>
<protein>
    <submittedName>
        <fullName evidence="3">General stress protein 26</fullName>
    </submittedName>
</protein>
<evidence type="ECO:0000313" key="3">
    <source>
        <dbReference type="EMBL" id="MEY9451195.1"/>
    </source>
</evidence>
<accession>A0ABV4FHZ6</accession>
<keyword evidence="4" id="KW-1185">Reference proteome</keyword>
<dbReference type="RefSeq" id="WP_244439247.1">
    <property type="nucleotide sequence ID" value="NZ_JBGBZG010000001.1"/>
</dbReference>
<dbReference type="InterPro" id="IPR012349">
    <property type="entry name" value="Split_barrel_FMN-bd"/>
</dbReference>
<proteinExistence type="predicted"/>
<gene>
    <name evidence="3" type="ORF">ABIG07_000143</name>
</gene>
<dbReference type="PANTHER" id="PTHR35176:SF6">
    <property type="entry name" value="HEME OXYGENASE HI_0854-RELATED"/>
    <property type="match status" value="1"/>
</dbReference>
<evidence type="ECO:0000259" key="2">
    <source>
        <dbReference type="Pfam" id="PF01243"/>
    </source>
</evidence>
<dbReference type="InterPro" id="IPR052019">
    <property type="entry name" value="F420H2_bilvrd_red/Heme_oxyg"/>
</dbReference>
<dbReference type="Pfam" id="PF01243">
    <property type="entry name" value="PNPOx_N"/>
    <property type="match status" value="1"/>
</dbReference>
<evidence type="ECO:0000313" key="4">
    <source>
        <dbReference type="Proteomes" id="UP001565369"/>
    </source>
</evidence>
<comment type="caution">
    <text evidence="3">The sequence shown here is derived from an EMBL/GenBank/DDBJ whole genome shotgun (WGS) entry which is preliminary data.</text>
</comment>
<dbReference type="Gene3D" id="2.30.110.10">
    <property type="entry name" value="Electron Transport, Fmn-binding Protein, Chain A"/>
    <property type="match status" value="1"/>
</dbReference>
<dbReference type="EMBL" id="JBGBZJ010000001">
    <property type="protein sequence ID" value="MEY9451195.1"/>
    <property type="molecule type" value="Genomic_DNA"/>
</dbReference>
<name>A0ABV4FHZ6_9BRAD</name>
<organism evidence="3 4">
    <name type="scientific">Bradyrhizobium ottawaense</name>
    <dbReference type="NCBI Taxonomy" id="931866"/>
    <lineage>
        <taxon>Bacteria</taxon>
        <taxon>Pseudomonadati</taxon>
        <taxon>Pseudomonadota</taxon>
        <taxon>Alphaproteobacteria</taxon>
        <taxon>Hyphomicrobiales</taxon>
        <taxon>Nitrobacteraceae</taxon>
        <taxon>Bradyrhizobium</taxon>
    </lineage>
</organism>
<reference evidence="3 4" key="1">
    <citation type="submission" date="2024-07" db="EMBL/GenBank/DDBJ databases">
        <title>Genomic Encyclopedia of Type Strains, Phase V (KMG-V): Genome sequencing to study the core and pangenomes of soil and plant-associated prokaryotes.</title>
        <authorList>
            <person name="Whitman W."/>
        </authorList>
    </citation>
    <scope>NUCLEOTIDE SEQUENCE [LARGE SCALE GENOMIC DNA]</scope>
    <source>
        <strain evidence="3 4">USDA 152</strain>
    </source>
</reference>
<dbReference type="SUPFAM" id="SSF50475">
    <property type="entry name" value="FMN-binding split barrel"/>
    <property type="match status" value="1"/>
</dbReference>
<dbReference type="PANTHER" id="PTHR35176">
    <property type="entry name" value="HEME OXYGENASE HI_0854-RELATED"/>
    <property type="match status" value="1"/>
</dbReference>
<feature type="domain" description="Pyridoxamine 5'-phosphate oxidase N-terminal" evidence="2">
    <location>
        <begin position="72"/>
        <end position="179"/>
    </location>
</feature>